<keyword evidence="2" id="KW-1185">Reference proteome</keyword>
<sequence length="89" mass="9166">MVEVSGPDSGLNGVGGFSSATTLLCTLKLMGGLELGAGCIDTGTRVLVFQVACLLIESFLVLPLRAFGPTGAMKVWWRLGLQTIGVPVG</sequence>
<organism evidence="1 2">
    <name type="scientific">Amborella trichopoda</name>
    <dbReference type="NCBI Taxonomy" id="13333"/>
    <lineage>
        <taxon>Eukaryota</taxon>
        <taxon>Viridiplantae</taxon>
        <taxon>Streptophyta</taxon>
        <taxon>Embryophyta</taxon>
        <taxon>Tracheophyta</taxon>
        <taxon>Spermatophyta</taxon>
        <taxon>Magnoliopsida</taxon>
        <taxon>Amborellales</taxon>
        <taxon>Amborellaceae</taxon>
        <taxon>Amborella</taxon>
    </lineage>
</organism>
<accession>W1PXK8</accession>
<evidence type="ECO:0000313" key="2">
    <source>
        <dbReference type="Proteomes" id="UP000017836"/>
    </source>
</evidence>
<dbReference type="HOGENOM" id="CLU_2457822_0_0_1"/>
<dbReference type="AlphaFoldDB" id="W1PXK8"/>
<evidence type="ECO:0000313" key="1">
    <source>
        <dbReference type="EMBL" id="ERN12709.1"/>
    </source>
</evidence>
<dbReference type="EMBL" id="KI392606">
    <property type="protein sequence ID" value="ERN12709.1"/>
    <property type="molecule type" value="Genomic_DNA"/>
</dbReference>
<name>W1PXK8_AMBTC</name>
<gene>
    <name evidence="1" type="ORF">AMTR_s00179p00037990</name>
</gene>
<reference evidence="2" key="1">
    <citation type="journal article" date="2013" name="Science">
        <title>The Amborella genome and the evolution of flowering plants.</title>
        <authorList>
            <consortium name="Amborella Genome Project"/>
        </authorList>
    </citation>
    <scope>NUCLEOTIDE SEQUENCE [LARGE SCALE GENOMIC DNA]</scope>
</reference>
<dbReference type="Gramene" id="ERN12709">
    <property type="protein sequence ID" value="ERN12709"/>
    <property type="gene ID" value="AMTR_s00179p00037990"/>
</dbReference>
<proteinExistence type="predicted"/>
<protein>
    <submittedName>
        <fullName evidence="1">Uncharacterized protein</fullName>
    </submittedName>
</protein>
<dbReference type="Proteomes" id="UP000017836">
    <property type="component" value="Unassembled WGS sequence"/>
</dbReference>